<evidence type="ECO:0000256" key="1">
    <source>
        <dbReference type="ARBA" id="ARBA00005179"/>
    </source>
</evidence>
<dbReference type="InterPro" id="IPR016036">
    <property type="entry name" value="Malonyl_transacylase_ACP-bd"/>
</dbReference>
<dbReference type="Gene3D" id="3.30.70.3290">
    <property type="match status" value="1"/>
</dbReference>
<dbReference type="InterPro" id="IPR018201">
    <property type="entry name" value="Ketoacyl_synth_AS"/>
</dbReference>
<dbReference type="InterPro" id="IPR030918">
    <property type="entry name" value="PT_fungal_PKS"/>
</dbReference>
<dbReference type="InterPro" id="IPR016035">
    <property type="entry name" value="Acyl_Trfase/lysoPLipase"/>
</dbReference>
<feature type="region of interest" description="N-terminal hotdog fold" evidence="7">
    <location>
        <begin position="1306"/>
        <end position="1442"/>
    </location>
</feature>
<dbReference type="Proteomes" id="UP000800235">
    <property type="component" value="Unassembled WGS sequence"/>
</dbReference>
<dbReference type="FunFam" id="3.10.129.110:FF:000001">
    <property type="entry name" value="Sterigmatocystin biosynthesis polyketide synthase"/>
    <property type="match status" value="1"/>
</dbReference>
<evidence type="ECO:0000313" key="11">
    <source>
        <dbReference type="EMBL" id="KAF2420217.1"/>
    </source>
</evidence>
<dbReference type="Gene3D" id="3.10.129.110">
    <property type="entry name" value="Polyketide synthase dehydratase"/>
    <property type="match status" value="1"/>
</dbReference>
<gene>
    <name evidence="11" type="ORF">EJ08DRAFT_598553</name>
</gene>
<dbReference type="Pfam" id="PF02801">
    <property type="entry name" value="Ketoacyl-synt_C"/>
    <property type="match status" value="1"/>
</dbReference>
<evidence type="ECO:0000259" key="10">
    <source>
        <dbReference type="PROSITE" id="PS52019"/>
    </source>
</evidence>
<dbReference type="PROSITE" id="PS52019">
    <property type="entry name" value="PKS_MFAS_DH"/>
    <property type="match status" value="1"/>
</dbReference>
<dbReference type="PANTHER" id="PTHR43775">
    <property type="entry name" value="FATTY ACID SYNTHASE"/>
    <property type="match status" value="1"/>
</dbReference>
<name>A0A9P4NGE2_9PEZI</name>
<dbReference type="InterPro" id="IPR001227">
    <property type="entry name" value="Ac_transferase_dom_sf"/>
</dbReference>
<feature type="domain" description="Ketosynthase family 3 (KS3)" evidence="9">
    <location>
        <begin position="389"/>
        <end position="822"/>
    </location>
</feature>
<dbReference type="GO" id="GO:0031177">
    <property type="term" value="F:phosphopantetheine binding"/>
    <property type="evidence" value="ECO:0007669"/>
    <property type="project" value="InterPro"/>
</dbReference>
<dbReference type="GO" id="GO:0004312">
    <property type="term" value="F:fatty acid synthase activity"/>
    <property type="evidence" value="ECO:0007669"/>
    <property type="project" value="TreeGrafter"/>
</dbReference>
<dbReference type="InterPro" id="IPR036736">
    <property type="entry name" value="ACP-like_sf"/>
</dbReference>
<dbReference type="Gene3D" id="3.40.47.10">
    <property type="match status" value="1"/>
</dbReference>
<dbReference type="Gene3D" id="1.10.1200.10">
    <property type="entry name" value="ACP-like"/>
    <property type="match status" value="1"/>
</dbReference>
<comment type="caution">
    <text evidence="11">The sequence shown here is derived from an EMBL/GenBank/DDBJ whole genome shotgun (WGS) entry which is preliminary data.</text>
</comment>
<dbReference type="CDD" id="cd00833">
    <property type="entry name" value="PKS"/>
    <property type="match status" value="1"/>
</dbReference>
<evidence type="ECO:0000256" key="7">
    <source>
        <dbReference type="PROSITE-ProRule" id="PRU01363"/>
    </source>
</evidence>
<dbReference type="SUPFAM" id="SSF55048">
    <property type="entry name" value="Probable ACP-binding domain of malonyl-CoA ACP transacylase"/>
    <property type="match status" value="1"/>
</dbReference>
<comment type="function">
    <text evidence="6">Non-reducing polyketide synthase; part of a gene cluster that mediates the biosynthesis of a yet unidentified natural product.</text>
</comment>
<evidence type="ECO:0000259" key="9">
    <source>
        <dbReference type="PROSITE" id="PS52004"/>
    </source>
</evidence>
<feature type="active site" description="Proton donor; for dehydratase activity" evidence="7">
    <location>
        <position position="1532"/>
    </location>
</feature>
<dbReference type="InterPro" id="IPR020806">
    <property type="entry name" value="PKS_PP-bd"/>
</dbReference>
<feature type="active site" description="Proton acceptor; for dehydratase activity" evidence="7">
    <location>
        <position position="1338"/>
    </location>
</feature>
<evidence type="ECO:0000256" key="2">
    <source>
        <dbReference type="ARBA" id="ARBA00022450"/>
    </source>
</evidence>
<dbReference type="InterPro" id="IPR032088">
    <property type="entry name" value="SAT"/>
</dbReference>
<dbReference type="InterPro" id="IPR050091">
    <property type="entry name" value="PKS_NRPS_Biosynth_Enz"/>
</dbReference>
<keyword evidence="3" id="KW-0597">Phosphoprotein</keyword>
<dbReference type="InterPro" id="IPR042104">
    <property type="entry name" value="PKS_dehydratase_sf"/>
</dbReference>
<dbReference type="Pfam" id="PF00550">
    <property type="entry name" value="PP-binding"/>
    <property type="match status" value="1"/>
</dbReference>
<dbReference type="EMBL" id="MU007112">
    <property type="protein sequence ID" value="KAF2420217.1"/>
    <property type="molecule type" value="Genomic_DNA"/>
</dbReference>
<feature type="region of interest" description="C-terminal hotdog fold" evidence="7">
    <location>
        <begin position="1472"/>
        <end position="1621"/>
    </location>
</feature>
<dbReference type="SMART" id="SM00827">
    <property type="entry name" value="PKS_AT"/>
    <property type="match status" value="1"/>
</dbReference>
<dbReference type="InterPro" id="IPR049900">
    <property type="entry name" value="PKS_mFAS_DH"/>
</dbReference>
<dbReference type="FunFam" id="3.40.366.10:FF:000017">
    <property type="entry name" value="Non-reducing polyketide synthase aptA"/>
    <property type="match status" value="1"/>
</dbReference>
<dbReference type="InterPro" id="IPR014030">
    <property type="entry name" value="Ketoacyl_synth_N"/>
</dbReference>
<keyword evidence="5" id="KW-0511">Multifunctional enzyme</keyword>
<dbReference type="PANTHER" id="PTHR43775:SF24">
    <property type="entry name" value="NON-REDUCING POLYKETIDE SYNTHASE APTA-RELATED"/>
    <property type="match status" value="1"/>
</dbReference>
<dbReference type="Pfam" id="PF22621">
    <property type="entry name" value="CurL-like_PKS_C"/>
    <property type="match status" value="1"/>
</dbReference>
<dbReference type="InterPro" id="IPR020841">
    <property type="entry name" value="PKS_Beta-ketoAc_synthase_dom"/>
</dbReference>
<dbReference type="InterPro" id="IPR016039">
    <property type="entry name" value="Thiolase-like"/>
</dbReference>
<evidence type="ECO:0000256" key="3">
    <source>
        <dbReference type="ARBA" id="ARBA00022553"/>
    </source>
</evidence>
<protein>
    <submittedName>
        <fullName evidence="11">Polyketide synthase</fullName>
    </submittedName>
</protein>
<dbReference type="SMART" id="SM00823">
    <property type="entry name" value="PKS_PP"/>
    <property type="match status" value="1"/>
</dbReference>
<keyword evidence="4" id="KW-0808">Transferase</keyword>
<dbReference type="SUPFAM" id="SSF52151">
    <property type="entry name" value="FabD/lysophospholipase-like"/>
    <property type="match status" value="1"/>
</dbReference>
<dbReference type="NCBIfam" id="TIGR04532">
    <property type="entry name" value="PT_fungal_PKS"/>
    <property type="match status" value="1"/>
</dbReference>
<dbReference type="GO" id="GO:0004315">
    <property type="term" value="F:3-oxoacyl-[acyl-carrier-protein] synthase activity"/>
    <property type="evidence" value="ECO:0007669"/>
    <property type="project" value="InterPro"/>
</dbReference>
<dbReference type="GO" id="GO:0006633">
    <property type="term" value="P:fatty acid biosynthetic process"/>
    <property type="evidence" value="ECO:0007669"/>
    <property type="project" value="InterPro"/>
</dbReference>
<dbReference type="Pfam" id="PF00698">
    <property type="entry name" value="Acyl_transf_1"/>
    <property type="match status" value="1"/>
</dbReference>
<evidence type="ECO:0000313" key="12">
    <source>
        <dbReference type="Proteomes" id="UP000800235"/>
    </source>
</evidence>
<keyword evidence="12" id="KW-1185">Reference proteome</keyword>
<keyword evidence="2" id="KW-0596">Phosphopantetheine</keyword>
<accession>A0A9P4NGE2</accession>
<organism evidence="11 12">
    <name type="scientific">Tothia fuscella</name>
    <dbReference type="NCBI Taxonomy" id="1048955"/>
    <lineage>
        <taxon>Eukaryota</taxon>
        <taxon>Fungi</taxon>
        <taxon>Dikarya</taxon>
        <taxon>Ascomycota</taxon>
        <taxon>Pezizomycotina</taxon>
        <taxon>Dothideomycetes</taxon>
        <taxon>Pleosporomycetidae</taxon>
        <taxon>Venturiales</taxon>
        <taxon>Cylindrosympodiaceae</taxon>
        <taxon>Tothia</taxon>
    </lineage>
</organism>
<dbReference type="InterPro" id="IPR014043">
    <property type="entry name" value="Acyl_transferase_dom"/>
</dbReference>
<dbReference type="PROSITE" id="PS00606">
    <property type="entry name" value="KS3_1"/>
    <property type="match status" value="1"/>
</dbReference>
<evidence type="ECO:0000256" key="6">
    <source>
        <dbReference type="ARBA" id="ARBA00055753"/>
    </source>
</evidence>
<comment type="pathway">
    <text evidence="1">Secondary metabolite biosynthesis.</text>
</comment>
<reference evidence="11" key="1">
    <citation type="journal article" date="2020" name="Stud. Mycol.">
        <title>101 Dothideomycetes genomes: a test case for predicting lifestyles and emergence of pathogens.</title>
        <authorList>
            <person name="Haridas S."/>
            <person name="Albert R."/>
            <person name="Binder M."/>
            <person name="Bloem J."/>
            <person name="Labutti K."/>
            <person name="Salamov A."/>
            <person name="Andreopoulos B."/>
            <person name="Baker S."/>
            <person name="Barry K."/>
            <person name="Bills G."/>
            <person name="Bluhm B."/>
            <person name="Cannon C."/>
            <person name="Castanera R."/>
            <person name="Culley D."/>
            <person name="Daum C."/>
            <person name="Ezra D."/>
            <person name="Gonzalez J."/>
            <person name="Henrissat B."/>
            <person name="Kuo A."/>
            <person name="Liang C."/>
            <person name="Lipzen A."/>
            <person name="Lutzoni F."/>
            <person name="Magnuson J."/>
            <person name="Mondo S."/>
            <person name="Nolan M."/>
            <person name="Ohm R."/>
            <person name="Pangilinan J."/>
            <person name="Park H.-J."/>
            <person name="Ramirez L."/>
            <person name="Alfaro M."/>
            <person name="Sun H."/>
            <person name="Tritt A."/>
            <person name="Yoshinaga Y."/>
            <person name="Zwiers L.-H."/>
            <person name="Turgeon B."/>
            <person name="Goodwin S."/>
            <person name="Spatafora J."/>
            <person name="Crous P."/>
            <person name="Grigoriev I."/>
        </authorList>
    </citation>
    <scope>NUCLEOTIDE SEQUENCE</scope>
    <source>
        <strain evidence="11">CBS 130266</strain>
    </source>
</reference>
<dbReference type="InterPro" id="IPR049551">
    <property type="entry name" value="PKS_DH_C"/>
</dbReference>
<sequence length="1776" mass="194945">MVDDVSSRVVCFSNEFPGDNIPQLFRSLYKRSKTRNFPLLASFLESCTLQLQEEIARLPQPLRKLLPHFSNVLTISECFQDLKHGPIGGALDSALLCIVELGMLIGHHEALDIQYDLAKCETLLFGLSIGLVAGAAVSVASSLHELSKAGIESVRIAFRIGIRVDQVSQTLEARDGDCELASWAFVVTGVSPEAVQRELDTYNNSSSNPSVTNVFISANDKSSVSVSGPPSRLKNAFRMSPVLRYAKFSPMPVYGGLCHAPHVYDVQDIDFVLHGTPSAYCHSRKVILPLLSSDTGRTFTAPRFGLLLQEICAEILTGTIHLDNIIDGILQSTSEKVACNVLLFHTPIISRAILTGMESKLEHTTLSRRDVTEWSRKEFQDEVHRASSQSKLAIVGMSCRIPGGADNMELFWDLMVNKHDVHTQVPVDRFDIATHVNSTGKTPNTSETPYGNFINSPGLFDAGFFNMSPKEAEQTDPMHRLALVTAYEALEMAGYTPNRTPSTNIKRVGTYYGQASDDWREVNAGQDIGTYGVPGGERAFANGRINYFFKFGGPSFNIDTACSSGLAAVQASCSALWAGEADTVVAGGLSVITNPDNYCMLSRGHFLSKTGQCKVWDESADGYCRADGIGSVVIKRLEDAERDNDKIIGVIAAAATNHSAESASITQPHAGAQIDNYRQVLQAAAINPYDVSYIELHGTGTQVGDAVESESIASVFAPLRPVRPAGNTLYLGAVKSNIGHGEAAAGIASLLKALLVFRKCQIPPHVGIVTTMNPVVLKNIEKRNITLVTENTPWVKPIDNKRYALVNSFGAHGGNTTLLLEDAPEKIKNGEDTRKAHVISVSAKSKQSLTKNIDALREYLEQNPETSLADLSYTTCARRMHHNTRIATSVSSISQLHKFFQESTDVVSGLRPIPLSQPSVVFVFTGQGAFYNGIGSQLFRHFPSFRSCVIDLDRVVTQLGFPSIIPSIEGADETSFDPVITQLTILVIQIALVRFWDLLGVRPIAVIGHSLGEYAALVAASILSVTDAIYLVGRRAELILTHCKRGAYIMMSVMASSETIQKLAGGHPYEISCINGVDETVVSGSHEAIVSIRNSLSEKGIKAVPLELPFAFHTSQLDPMLEEFETISSHVAFKTPAIPIISPTISTGIFDGKTVNAEYLRAASREKVDFIGALDAARELGITDDKTVWLEIGPHPVCSAFIRSHVPGSKTICTFRKNVDNFVTINNALVSLHCEGIPICWNEYYRPYEKTYSLLHLPAYCWNEKNYWIPYVGTWTLDKAFPNDKPRNSSVPVEISSRFQKTSSVQQVILEEFSDAAGLFVAVSDINSADLYSAFQGHMMNGYGVATTTIWADMALSVAEYLYKRLAPITTTFVPMNLANMQVFHAQVVSAKSTSPQKIQIEAHISLEENRTGIKWFNIGADGCCAAEAFASASVFYEDPERWQDDWARVSHLVTSRIDALTQSVNNPKDSTISASRLSSAMSYTLFKNVVDYADHFRGMQNVVLSGFEAFADVMLPTERHGTWHTPPHYADGAFHLAGFIMNASDVLNNRDFFYVTPGWDNFRSVEPIQAGVDYKSYVKMTPAKEEENMYAGDVYLLRGDRIVALMERIKFKRIPRILMDKFFSPHEGVAQHNTAANNKTSRVLPSLAEPAHGEKLTGTHMSRENVAVAPPKLESIERSKAKPAPEVIAKDLADESPLEENSITADALDLIASETGILREELRDEASFNALGIDSLMSLVLSEKFRSKLGVEVKSSVFLEYPTIKDLKTWLEQYC</sequence>
<dbReference type="Pfam" id="PF14765">
    <property type="entry name" value="PS-DH"/>
    <property type="match status" value="1"/>
</dbReference>
<feature type="domain" description="Carrier" evidence="8">
    <location>
        <begin position="1699"/>
        <end position="1776"/>
    </location>
</feature>
<dbReference type="Pfam" id="PF16073">
    <property type="entry name" value="SAT"/>
    <property type="match status" value="1"/>
</dbReference>
<dbReference type="SMART" id="SM00825">
    <property type="entry name" value="PKS_KS"/>
    <property type="match status" value="1"/>
</dbReference>
<dbReference type="PROSITE" id="PS52004">
    <property type="entry name" value="KS3_2"/>
    <property type="match status" value="1"/>
</dbReference>
<dbReference type="SUPFAM" id="SSF47336">
    <property type="entry name" value="ACP-like"/>
    <property type="match status" value="1"/>
</dbReference>
<dbReference type="GO" id="GO:0044550">
    <property type="term" value="P:secondary metabolite biosynthetic process"/>
    <property type="evidence" value="ECO:0007669"/>
    <property type="project" value="TreeGrafter"/>
</dbReference>
<dbReference type="InterPro" id="IPR014031">
    <property type="entry name" value="Ketoacyl_synth_C"/>
</dbReference>
<feature type="domain" description="PKS/mFAS DH" evidence="10">
    <location>
        <begin position="1306"/>
        <end position="1621"/>
    </location>
</feature>
<evidence type="ECO:0000256" key="5">
    <source>
        <dbReference type="ARBA" id="ARBA00023268"/>
    </source>
</evidence>
<proteinExistence type="predicted"/>
<dbReference type="InterPro" id="IPR009081">
    <property type="entry name" value="PP-bd_ACP"/>
</dbReference>
<dbReference type="FunFam" id="1.10.1200.10:FF:000011">
    <property type="entry name" value="Sterigmatocystin biosynthesis polyketide synthase"/>
    <property type="match status" value="1"/>
</dbReference>
<evidence type="ECO:0000259" key="8">
    <source>
        <dbReference type="PROSITE" id="PS50075"/>
    </source>
</evidence>
<dbReference type="Pfam" id="PF00109">
    <property type="entry name" value="ketoacyl-synt"/>
    <property type="match status" value="1"/>
</dbReference>
<dbReference type="SUPFAM" id="SSF53901">
    <property type="entry name" value="Thiolase-like"/>
    <property type="match status" value="1"/>
</dbReference>
<dbReference type="OrthoDB" id="329835at2759"/>
<evidence type="ECO:0000256" key="4">
    <source>
        <dbReference type="ARBA" id="ARBA00022679"/>
    </source>
</evidence>
<dbReference type="Gene3D" id="3.40.366.10">
    <property type="entry name" value="Malonyl-Coenzyme A Acyl Carrier Protein, domain 2"/>
    <property type="match status" value="2"/>
</dbReference>
<dbReference type="PROSITE" id="PS50075">
    <property type="entry name" value="CARRIER"/>
    <property type="match status" value="1"/>
</dbReference>